<feature type="compositionally biased region" description="Gly residues" evidence="3">
    <location>
        <begin position="556"/>
        <end position="579"/>
    </location>
</feature>
<feature type="compositionally biased region" description="Acidic residues" evidence="3">
    <location>
        <begin position="198"/>
        <end position="209"/>
    </location>
</feature>
<sequence length="579" mass="62916">MSENGERGHVNGEEERELQHEEQEVAQIQNGEEEEKQSDANSDKGGAGVGIEALLAAVSSNGDLPLEWRQALAGLSAEERLKLLGLDPREYRVQKQPTGSEKRKDRRDQQQQQASSSSSSSSSAAAAAASSTQARRPSTLLSSLVKKSDIGKKTLPAEAACAAALKEGLRVSLKRKGPETRAPSPPAKEGRRETAVDVSDEEPNYDPPDDGQFSSSEPDETAPLHLTLVRQKPRPSPQEGEIPTLREPEVFSMGDVPQKSRDPTCLIPSNAEVAKALLMTAKANGPPQPINFEKWSVDDVETEWHSLVEQYRSEREKARKGKDIDHANFCADVMDAGNGLIRAIRQIRALFTSQKRLIKLMQFSSDDTASSSSSSSSTDNPRAEEAKKAKNAQTNAVVAAALKTTVAIMARELKRVSINLQTHEFSDVGNAINWNSLLFIVKLKQDAITMHRQLKDLTKEVDKLKDIVAGLKARSKDRGGYDCDGFAIPEPIRCYDCNTLGHLSPNCLNACKVCQQIKRLTGSTTLNVLHSPEDCPKKATDPDTWAALQAQVLKGSRGGGGGPYGGRRQGGGRGGKSRW</sequence>
<evidence type="ECO:0000259" key="4">
    <source>
        <dbReference type="PROSITE" id="PS50158"/>
    </source>
</evidence>
<feature type="region of interest" description="Disordered" evidence="3">
    <location>
        <begin position="1"/>
        <end position="47"/>
    </location>
</feature>
<evidence type="ECO:0000256" key="1">
    <source>
        <dbReference type="PROSITE-ProRule" id="PRU00047"/>
    </source>
</evidence>
<protein>
    <recommendedName>
        <fullName evidence="4">CCHC-type domain-containing protein</fullName>
    </recommendedName>
</protein>
<evidence type="ECO:0000256" key="3">
    <source>
        <dbReference type="SAM" id="MobiDB-lite"/>
    </source>
</evidence>
<dbReference type="EMBL" id="CDMZ01000094">
    <property type="protein sequence ID" value="CEM06542.1"/>
    <property type="molecule type" value="Genomic_DNA"/>
</dbReference>
<feature type="coiled-coil region" evidence="2">
    <location>
        <begin position="440"/>
        <end position="474"/>
    </location>
</feature>
<dbReference type="PROSITE" id="PS50158">
    <property type="entry name" value="ZF_CCHC"/>
    <property type="match status" value="1"/>
</dbReference>
<feature type="domain" description="CCHC-type" evidence="4">
    <location>
        <begin position="493"/>
        <end position="507"/>
    </location>
</feature>
<proteinExistence type="predicted"/>
<gene>
    <name evidence="5" type="ORF">Cvel_14953</name>
</gene>
<feature type="compositionally biased region" description="Basic and acidic residues" evidence="3">
    <location>
        <begin position="84"/>
        <end position="93"/>
    </location>
</feature>
<feature type="compositionally biased region" description="Basic and acidic residues" evidence="3">
    <location>
        <begin position="1"/>
        <end position="23"/>
    </location>
</feature>
<feature type="region of interest" description="Disordered" evidence="3">
    <location>
        <begin position="552"/>
        <end position="579"/>
    </location>
</feature>
<feature type="compositionally biased region" description="Basic and acidic residues" evidence="3">
    <location>
        <begin position="100"/>
        <end position="109"/>
    </location>
</feature>
<name>A0A0G4F485_9ALVE</name>
<feature type="region of interest" description="Disordered" evidence="3">
    <location>
        <begin position="84"/>
        <end position="153"/>
    </location>
</feature>
<keyword evidence="1" id="KW-0862">Zinc</keyword>
<feature type="region of interest" description="Disordered" evidence="3">
    <location>
        <begin position="228"/>
        <end position="247"/>
    </location>
</feature>
<feature type="region of interest" description="Disordered" evidence="3">
    <location>
        <begin position="366"/>
        <end position="390"/>
    </location>
</feature>
<keyword evidence="1" id="KW-0479">Metal-binding</keyword>
<dbReference type="GO" id="GO:0003676">
    <property type="term" value="F:nucleic acid binding"/>
    <property type="evidence" value="ECO:0007669"/>
    <property type="project" value="InterPro"/>
</dbReference>
<evidence type="ECO:0000256" key="2">
    <source>
        <dbReference type="SAM" id="Coils"/>
    </source>
</evidence>
<keyword evidence="1" id="KW-0863">Zinc-finger</keyword>
<dbReference type="VEuPathDB" id="CryptoDB:Cvel_14953"/>
<dbReference type="AlphaFoldDB" id="A0A0G4F485"/>
<feature type="compositionally biased region" description="Low complexity" evidence="3">
    <location>
        <begin position="110"/>
        <end position="134"/>
    </location>
</feature>
<keyword evidence="2" id="KW-0175">Coiled coil</keyword>
<feature type="region of interest" description="Disordered" evidence="3">
    <location>
        <begin position="169"/>
        <end position="219"/>
    </location>
</feature>
<feature type="compositionally biased region" description="Low complexity" evidence="3">
    <location>
        <begin position="366"/>
        <end position="379"/>
    </location>
</feature>
<organism evidence="5">
    <name type="scientific">Chromera velia CCMP2878</name>
    <dbReference type="NCBI Taxonomy" id="1169474"/>
    <lineage>
        <taxon>Eukaryota</taxon>
        <taxon>Sar</taxon>
        <taxon>Alveolata</taxon>
        <taxon>Colpodellida</taxon>
        <taxon>Chromeraceae</taxon>
        <taxon>Chromera</taxon>
    </lineage>
</organism>
<dbReference type="InterPro" id="IPR001878">
    <property type="entry name" value="Znf_CCHC"/>
</dbReference>
<dbReference type="GO" id="GO:0008270">
    <property type="term" value="F:zinc ion binding"/>
    <property type="evidence" value="ECO:0007669"/>
    <property type="project" value="UniProtKB-KW"/>
</dbReference>
<accession>A0A0G4F485</accession>
<evidence type="ECO:0000313" key="5">
    <source>
        <dbReference type="EMBL" id="CEM06542.1"/>
    </source>
</evidence>
<reference evidence="5" key="1">
    <citation type="submission" date="2014-11" db="EMBL/GenBank/DDBJ databases">
        <authorList>
            <person name="Otto D Thomas"/>
            <person name="Naeem Raeece"/>
        </authorList>
    </citation>
    <scope>NUCLEOTIDE SEQUENCE</scope>
</reference>